<dbReference type="PROSITE" id="PS51257">
    <property type="entry name" value="PROKAR_LIPOPROTEIN"/>
    <property type="match status" value="1"/>
</dbReference>
<dbReference type="Pfam" id="PF07980">
    <property type="entry name" value="SusD_RagB"/>
    <property type="match status" value="1"/>
</dbReference>
<dbReference type="InterPro" id="IPR012944">
    <property type="entry name" value="SusD_RagB_dom"/>
</dbReference>
<evidence type="ECO:0000256" key="4">
    <source>
        <dbReference type="ARBA" id="ARBA00023136"/>
    </source>
</evidence>
<organism evidence="8 9">
    <name type="scientific">Hoylesella buccalis DNF00853</name>
    <dbReference type="NCBI Taxonomy" id="1401074"/>
    <lineage>
        <taxon>Bacteria</taxon>
        <taxon>Pseudomonadati</taxon>
        <taxon>Bacteroidota</taxon>
        <taxon>Bacteroidia</taxon>
        <taxon>Bacteroidales</taxon>
        <taxon>Prevotellaceae</taxon>
        <taxon>Hoylesella</taxon>
    </lineage>
</organism>
<dbReference type="SUPFAM" id="SSF48452">
    <property type="entry name" value="TPR-like"/>
    <property type="match status" value="1"/>
</dbReference>
<feature type="domain" description="SusD-like N-terminal" evidence="7">
    <location>
        <begin position="107"/>
        <end position="239"/>
    </location>
</feature>
<evidence type="ECO:0008006" key="10">
    <source>
        <dbReference type="Google" id="ProtNLM"/>
    </source>
</evidence>
<sequence>MKNIIKTFAVATLAFSMTGCIEEYDPQSSTVSEGQVHDSPTAFQNMVDGITSTLVGQFSYRGNDDKWGNDFGYPTFYLMRDVQGQDILQPFINWYDGFYISQYLGPTYAYPQMPWTYYFGWIKSCNDVIAIAGENPQGDRVEGAGIAHAMRALYYLDLARMYAPKTYAKDKNAETVPIMKENMTTEQAAHNKRATNEQIYAFILSDLDKAEKYLANYTRTTKTSPDLSVVYGLKARTYLTMEDWANARKYAKMAQNGYNIMTGEQYTDRMTGFNTPNDAWMLCATYKLDDPNIRLNDGDSSWGSQMCLEVDPVASGCGYAANYGQFWLIDRHLYETIPQTDVRRKCFVDFAIDDLKGADDKATKAMKLKALEAYTDYPAWVYKTGYNTTTNYVGVGGLPLKFRLAGGEAGRHNQMLGFAVSVPMMRVEEMYLIEAEAAGMMNEAEGIALLTKFAKMRDADYVYGKHNEAYGNTSTSKFQNECWWQRRVEFWGEGLATFDIKRLNKGIIRSYPKSNHVDGYRWNTTTTPEWMNWCIVQTETNYNVDCTNNPAPVAPTGNSPEHKW</sequence>
<comment type="caution">
    <text evidence="8">The sequence shown here is derived from an EMBL/GenBank/DDBJ whole genome shotgun (WGS) entry which is preliminary data.</text>
</comment>
<dbReference type="GO" id="GO:0009279">
    <property type="term" value="C:cell outer membrane"/>
    <property type="evidence" value="ECO:0007669"/>
    <property type="project" value="UniProtKB-SubCell"/>
</dbReference>
<name>A0A095ZPR7_9BACT</name>
<protein>
    <recommendedName>
        <fullName evidence="10">RagB/SusD family nutrient uptake outer membrane protein</fullName>
    </recommendedName>
</protein>
<dbReference type="Gene3D" id="1.25.40.390">
    <property type="match status" value="1"/>
</dbReference>
<dbReference type="OrthoDB" id="1100079at2"/>
<dbReference type="RefSeq" id="WP_036871890.1">
    <property type="nucleotide sequence ID" value="NZ_JRNN01000028.1"/>
</dbReference>
<dbReference type="EMBL" id="JRNN01000028">
    <property type="protein sequence ID" value="KGF36351.1"/>
    <property type="molecule type" value="Genomic_DNA"/>
</dbReference>
<dbReference type="Proteomes" id="UP000029556">
    <property type="component" value="Unassembled WGS sequence"/>
</dbReference>
<evidence type="ECO:0000256" key="5">
    <source>
        <dbReference type="ARBA" id="ARBA00023237"/>
    </source>
</evidence>
<evidence type="ECO:0000259" key="7">
    <source>
        <dbReference type="Pfam" id="PF14322"/>
    </source>
</evidence>
<evidence type="ECO:0000259" key="6">
    <source>
        <dbReference type="Pfam" id="PF07980"/>
    </source>
</evidence>
<dbReference type="AlphaFoldDB" id="A0A095ZPR7"/>
<dbReference type="InterPro" id="IPR011990">
    <property type="entry name" value="TPR-like_helical_dom_sf"/>
</dbReference>
<keyword evidence="4" id="KW-0472">Membrane</keyword>
<evidence type="ECO:0000313" key="8">
    <source>
        <dbReference type="EMBL" id="KGF36351.1"/>
    </source>
</evidence>
<keyword evidence="3" id="KW-0732">Signal</keyword>
<evidence type="ECO:0000256" key="2">
    <source>
        <dbReference type="ARBA" id="ARBA00006275"/>
    </source>
</evidence>
<dbReference type="Pfam" id="PF14322">
    <property type="entry name" value="SusD-like_3"/>
    <property type="match status" value="1"/>
</dbReference>
<feature type="domain" description="RagB/SusD" evidence="6">
    <location>
        <begin position="418"/>
        <end position="533"/>
    </location>
</feature>
<proteinExistence type="inferred from homology"/>
<evidence type="ECO:0000256" key="3">
    <source>
        <dbReference type="ARBA" id="ARBA00022729"/>
    </source>
</evidence>
<dbReference type="InterPro" id="IPR033985">
    <property type="entry name" value="SusD-like_N"/>
</dbReference>
<comment type="similarity">
    <text evidence="2">Belongs to the SusD family.</text>
</comment>
<gene>
    <name evidence="8" type="ORF">HMPREF2137_02590</name>
</gene>
<keyword evidence="5" id="KW-0998">Cell outer membrane</keyword>
<reference evidence="8 9" key="1">
    <citation type="submission" date="2014-07" db="EMBL/GenBank/DDBJ databases">
        <authorList>
            <person name="McCorrison J."/>
            <person name="Sanka R."/>
            <person name="Torralba M."/>
            <person name="Gillis M."/>
            <person name="Haft D.H."/>
            <person name="Methe B."/>
            <person name="Sutton G."/>
            <person name="Nelson K.E."/>
        </authorList>
    </citation>
    <scope>NUCLEOTIDE SEQUENCE [LARGE SCALE GENOMIC DNA]</scope>
    <source>
        <strain evidence="8 9">DNF00853</strain>
    </source>
</reference>
<evidence type="ECO:0000313" key="9">
    <source>
        <dbReference type="Proteomes" id="UP000029556"/>
    </source>
</evidence>
<comment type="subcellular location">
    <subcellularLocation>
        <location evidence="1">Cell outer membrane</location>
    </subcellularLocation>
</comment>
<accession>A0A095ZPR7</accession>
<evidence type="ECO:0000256" key="1">
    <source>
        <dbReference type="ARBA" id="ARBA00004442"/>
    </source>
</evidence>